<dbReference type="PANTHER" id="PTHR42899:SF1">
    <property type="entry name" value="SPERMATOGENESIS-ASSOCIATED PROTEIN 20"/>
    <property type="match status" value="1"/>
</dbReference>
<keyword evidence="1" id="KW-0175">Coiled coil</keyword>
<evidence type="ECO:0000259" key="2">
    <source>
        <dbReference type="Pfam" id="PF03190"/>
    </source>
</evidence>
<dbReference type="InterPro" id="IPR012341">
    <property type="entry name" value="6hp_glycosidase-like_sf"/>
</dbReference>
<organism evidence="3 4">
    <name type="scientific">Clostridium homopropionicum DSM 5847</name>
    <dbReference type="NCBI Taxonomy" id="1121318"/>
    <lineage>
        <taxon>Bacteria</taxon>
        <taxon>Bacillati</taxon>
        <taxon>Bacillota</taxon>
        <taxon>Clostridia</taxon>
        <taxon>Eubacteriales</taxon>
        <taxon>Clostridiaceae</taxon>
        <taxon>Clostridium</taxon>
    </lineage>
</organism>
<sequence length="684" mass="78813">MPNETMHKHVNKLVNEKSPYLLQHAYNPVDWYPWSEEAFSKAKAEDKPIFLSIGYSTCHWCHVMERESFEDEEVAKILNEKFISIKVDREERPDVDSVYMNVCQAITGSGGWPLTIIMTPDRKPFFAATYIPKESKYGMAGIKAILNNISKAWSEKRDKIIDNSNEIVGEIKQAYQGKRGEEEIGIESVHKAFSDFSYFFQERYGGFNNAPKFPTPQNLFFLLRYWKYSNSKKALDMVTKTLDSMYKGGIFDHVGFGFSRYSTDEKWLVPHFEKMLYDNALLTLAYTEAYTATGKSLYKEIAEKTISYILRDMKHENGGFFSAEDADSEGVEGKFYVWDYKEIIKELGKEDGELYCKYYGITENGNFEGKNIPNLLNTKIEEIENNKDLKDSLEDLNKRLYIKREKRIHPYKDDKILTSWNGLMIAALAYAGRIFDDSMYIQEAKEAVDFIYENLFREDGRLLARFREGDSAYLAYSEDYAFLIKGLIELYQATFEADYLKKAIDLNNDMFKYFWDKDEGGFFLYGEDSEELIWRPKEVYDGAIPSSNSVAALNMLRLGSLTGNLDLIDECRKIFRTFAGKVKDVPIGHAYFMMAVLFDNIPTKEIVIAGDKKSDEVIKFLKEINKTFSPFTAIVLNDNSTILKEVNPSIIDKALVNGKPAVYICENFSCQKPITNFSEAVIKV</sequence>
<dbReference type="SUPFAM" id="SSF52833">
    <property type="entry name" value="Thioredoxin-like"/>
    <property type="match status" value="1"/>
</dbReference>
<dbReference type="GO" id="GO:0005975">
    <property type="term" value="P:carbohydrate metabolic process"/>
    <property type="evidence" value="ECO:0007669"/>
    <property type="project" value="InterPro"/>
</dbReference>
<reference evidence="4" key="1">
    <citation type="submission" date="2015-08" db="EMBL/GenBank/DDBJ databases">
        <title>Genome sequence of the strict anaerobe Clostridium homopropionicum LuHBu1 (DSM 5847T).</title>
        <authorList>
            <person name="Poehlein A."/>
            <person name="Beck M."/>
            <person name="Schiel-Bengelsdorf B."/>
            <person name="Bengelsdorf F.R."/>
            <person name="Daniel R."/>
            <person name="Duerre P."/>
        </authorList>
    </citation>
    <scope>NUCLEOTIDE SEQUENCE [LARGE SCALE GENOMIC DNA]</scope>
    <source>
        <strain evidence="4">DSM 5847</strain>
    </source>
</reference>
<keyword evidence="3" id="KW-0378">Hydrolase</keyword>
<dbReference type="RefSeq" id="WP_052219710.1">
    <property type="nucleotide sequence ID" value="NZ_LHUR01000005.1"/>
</dbReference>
<evidence type="ECO:0000313" key="3">
    <source>
        <dbReference type="EMBL" id="KOA21428.1"/>
    </source>
</evidence>
<evidence type="ECO:0000256" key="1">
    <source>
        <dbReference type="SAM" id="Coils"/>
    </source>
</evidence>
<dbReference type="PANTHER" id="PTHR42899">
    <property type="entry name" value="SPERMATOGENESIS-ASSOCIATED PROTEIN 20"/>
    <property type="match status" value="1"/>
</dbReference>
<dbReference type="GO" id="GO:0016787">
    <property type="term" value="F:hydrolase activity"/>
    <property type="evidence" value="ECO:0007669"/>
    <property type="project" value="UniProtKB-KW"/>
</dbReference>
<dbReference type="InterPro" id="IPR008928">
    <property type="entry name" value="6-hairpin_glycosidase_sf"/>
</dbReference>
<dbReference type="Proteomes" id="UP000037043">
    <property type="component" value="Unassembled WGS sequence"/>
</dbReference>
<dbReference type="EMBL" id="LHUR01000005">
    <property type="protein sequence ID" value="KOA21428.1"/>
    <property type="molecule type" value="Genomic_DNA"/>
</dbReference>
<dbReference type="Pfam" id="PF03190">
    <property type="entry name" value="Thioredox_DsbH"/>
    <property type="match status" value="1"/>
</dbReference>
<accession>A0A0L6ZF69</accession>
<proteinExistence type="predicted"/>
<dbReference type="AlphaFoldDB" id="A0A0L6ZF69"/>
<dbReference type="CDD" id="cd02955">
    <property type="entry name" value="SSP411"/>
    <property type="match status" value="1"/>
</dbReference>
<protein>
    <submittedName>
        <fullName evidence="3">Glycosyl hydrolase family 76</fullName>
    </submittedName>
</protein>
<evidence type="ECO:0000313" key="4">
    <source>
        <dbReference type="Proteomes" id="UP000037043"/>
    </source>
</evidence>
<dbReference type="PIRSF" id="PIRSF006402">
    <property type="entry name" value="UCP006402_thioredoxin"/>
    <property type="match status" value="1"/>
</dbReference>
<dbReference type="InterPro" id="IPR004879">
    <property type="entry name" value="Ssp411-like_TRX"/>
</dbReference>
<dbReference type="STRING" id="36844.SAMN04488501_105126"/>
<dbReference type="SUPFAM" id="SSF48208">
    <property type="entry name" value="Six-hairpin glycosidases"/>
    <property type="match status" value="1"/>
</dbReference>
<dbReference type="PATRIC" id="fig|1121318.3.peg.98"/>
<dbReference type="InterPro" id="IPR036249">
    <property type="entry name" value="Thioredoxin-like_sf"/>
</dbReference>
<feature type="domain" description="Spermatogenesis-associated protein 20-like TRX" evidence="2">
    <location>
        <begin position="11"/>
        <end position="171"/>
    </location>
</feature>
<dbReference type="InterPro" id="IPR024705">
    <property type="entry name" value="Ssp411"/>
</dbReference>
<dbReference type="Gene3D" id="3.40.30.10">
    <property type="entry name" value="Glutaredoxin"/>
    <property type="match status" value="1"/>
</dbReference>
<comment type="caution">
    <text evidence="3">The sequence shown here is derived from an EMBL/GenBank/DDBJ whole genome shotgun (WGS) entry which is preliminary data.</text>
</comment>
<feature type="coiled-coil region" evidence="1">
    <location>
        <begin position="379"/>
        <end position="406"/>
    </location>
</feature>
<dbReference type="Gene3D" id="1.50.10.10">
    <property type="match status" value="2"/>
</dbReference>
<keyword evidence="4" id="KW-1185">Reference proteome</keyword>
<gene>
    <name evidence="3" type="ORF">CLHOM_00990</name>
</gene>
<name>A0A0L6ZF69_9CLOT</name>